<gene>
    <name evidence="1" type="ORF">CBG26112</name>
    <name evidence="1" type="ORF">CBG_26112</name>
</gene>
<protein>
    <submittedName>
        <fullName evidence="1">Protein CBG26112</fullName>
    </submittedName>
</protein>
<dbReference type="InParanoid" id="B6IM28"/>
<dbReference type="RefSeq" id="XP_045100515.1">
    <property type="nucleotide sequence ID" value="XM_045244934.1"/>
</dbReference>
<dbReference type="Proteomes" id="UP000008549">
    <property type="component" value="Unassembled WGS sequence"/>
</dbReference>
<dbReference type="EMBL" id="HE600907">
    <property type="protein sequence ID" value="CAS00958.1"/>
    <property type="molecule type" value="Genomic_DNA"/>
</dbReference>
<evidence type="ECO:0000313" key="1">
    <source>
        <dbReference type="EMBL" id="CAS00958.1"/>
    </source>
</evidence>
<keyword evidence="2" id="KW-1185">Reference proteome</keyword>
<dbReference type="eggNOG" id="KOG0569">
    <property type="taxonomic scope" value="Eukaryota"/>
</dbReference>
<organism evidence="1 2">
    <name type="scientific">Caenorhabditis briggsae</name>
    <dbReference type="NCBI Taxonomy" id="6238"/>
    <lineage>
        <taxon>Eukaryota</taxon>
        <taxon>Metazoa</taxon>
        <taxon>Ecdysozoa</taxon>
        <taxon>Nematoda</taxon>
        <taxon>Chromadorea</taxon>
        <taxon>Rhabditida</taxon>
        <taxon>Rhabditina</taxon>
        <taxon>Rhabditomorpha</taxon>
        <taxon>Rhabditoidea</taxon>
        <taxon>Rhabditidae</taxon>
        <taxon>Peloderinae</taxon>
        <taxon>Caenorhabditis</taxon>
    </lineage>
</organism>
<sequence length="70" mass="7698">MASIVALGSSFSFGFQLLITNPAQGSFIKKFQFLNASKHSNDPDDAIIAHLKNQSSAEKNNSEKLERNSR</sequence>
<reference evidence="1 2" key="2">
    <citation type="journal article" date="2011" name="PLoS Genet.">
        <title>Caenorhabditis briggsae recombinant inbred line genotypes reveal inter-strain incompatibility and the evolution of recombination.</title>
        <authorList>
            <person name="Ross J.A."/>
            <person name="Koboldt D.C."/>
            <person name="Staisch J.E."/>
            <person name="Chamberlin H.M."/>
            <person name="Gupta B.P."/>
            <person name="Miller R.D."/>
            <person name="Baird S.E."/>
            <person name="Haag E.S."/>
        </authorList>
    </citation>
    <scope>NUCLEOTIDE SEQUENCE [LARGE SCALE GENOMIC DNA]</scope>
    <source>
        <strain evidence="1 2">AF16</strain>
    </source>
</reference>
<dbReference type="CTD" id="68917593"/>
<dbReference type="KEGG" id="cbr:CBG_26112"/>
<dbReference type="AlphaFoldDB" id="B6IM28"/>
<evidence type="ECO:0000313" key="2">
    <source>
        <dbReference type="Proteomes" id="UP000008549"/>
    </source>
</evidence>
<name>B6IM28_CAEBR</name>
<accession>B6IM28</accession>
<dbReference type="HOGENOM" id="CLU_2760093_0_0_1"/>
<dbReference type="GeneID" id="68917593"/>
<reference evidence="1 2" key="1">
    <citation type="journal article" date="2003" name="PLoS Biol.">
        <title>The genome sequence of Caenorhabditis briggsae: a platform for comparative genomics.</title>
        <authorList>
            <person name="Stein L.D."/>
            <person name="Bao Z."/>
            <person name="Blasiar D."/>
            <person name="Blumenthal T."/>
            <person name="Brent M.R."/>
            <person name="Chen N."/>
            <person name="Chinwalla A."/>
            <person name="Clarke L."/>
            <person name="Clee C."/>
            <person name="Coghlan A."/>
            <person name="Coulson A."/>
            <person name="D'Eustachio P."/>
            <person name="Fitch D.H."/>
            <person name="Fulton L.A."/>
            <person name="Fulton R.E."/>
            <person name="Griffiths-Jones S."/>
            <person name="Harris T.W."/>
            <person name="Hillier L.W."/>
            <person name="Kamath R."/>
            <person name="Kuwabara P.E."/>
            <person name="Mardis E.R."/>
            <person name="Marra M.A."/>
            <person name="Miner T.L."/>
            <person name="Minx P."/>
            <person name="Mullikin J.C."/>
            <person name="Plumb R.W."/>
            <person name="Rogers J."/>
            <person name="Schein J.E."/>
            <person name="Sohrmann M."/>
            <person name="Spieth J."/>
            <person name="Stajich J.E."/>
            <person name="Wei C."/>
            <person name="Willey D."/>
            <person name="Wilson R.K."/>
            <person name="Durbin R."/>
            <person name="Waterston R.H."/>
        </authorList>
    </citation>
    <scope>NUCLEOTIDE SEQUENCE [LARGE SCALE GENOMIC DNA]</scope>
    <source>
        <strain evidence="1 2">AF16</strain>
    </source>
</reference>
<proteinExistence type="predicted"/>